<feature type="region of interest" description="Disordered" evidence="1">
    <location>
        <begin position="168"/>
        <end position="188"/>
    </location>
</feature>
<comment type="caution">
    <text evidence="2">The sequence shown here is derived from an EMBL/GenBank/DDBJ whole genome shotgun (WGS) entry which is preliminary data.</text>
</comment>
<sequence>MSLSSIEGQESKTVSYYCDHPPQYNTSQPSEDILTSILENERTCRNIRLRLNEIGAEMFDKMERKEERQSLRSIGYISAAEFYQDIGRLATEMGQSLAKLANIAKERAVKNSDLCTVISKLSRNEFNRIYDSSKRHSLTTKQVERADNSSTSDFLFLRDRFFELSAEVEPNQSPPSYDTTYTSKLNDDDDAAATKPSVLFWVSLKKIIQGQLGSKCQVD</sequence>
<feature type="compositionally biased region" description="Polar residues" evidence="1">
    <location>
        <begin position="170"/>
        <end position="184"/>
    </location>
</feature>
<dbReference type="EMBL" id="LJBN01000024">
    <property type="protein sequence ID" value="OOQ91100.1"/>
    <property type="molecule type" value="Genomic_DNA"/>
</dbReference>
<accession>A0A1S9S0Q1</accession>
<evidence type="ECO:0000313" key="3">
    <source>
        <dbReference type="Proteomes" id="UP000190744"/>
    </source>
</evidence>
<organism evidence="2 3">
    <name type="scientific">Penicillium brasilianum</name>
    <dbReference type="NCBI Taxonomy" id="104259"/>
    <lineage>
        <taxon>Eukaryota</taxon>
        <taxon>Fungi</taxon>
        <taxon>Dikarya</taxon>
        <taxon>Ascomycota</taxon>
        <taxon>Pezizomycotina</taxon>
        <taxon>Eurotiomycetes</taxon>
        <taxon>Eurotiomycetidae</taxon>
        <taxon>Eurotiales</taxon>
        <taxon>Aspergillaceae</taxon>
        <taxon>Penicillium</taxon>
    </lineage>
</organism>
<dbReference type="Proteomes" id="UP000190744">
    <property type="component" value="Unassembled WGS sequence"/>
</dbReference>
<evidence type="ECO:0000313" key="2">
    <source>
        <dbReference type="EMBL" id="OOQ91100.1"/>
    </source>
</evidence>
<name>A0A1S9S0Q1_PENBI</name>
<reference evidence="3" key="1">
    <citation type="submission" date="2015-09" db="EMBL/GenBank/DDBJ databases">
        <authorList>
            <person name="Fill T.P."/>
            <person name="Baretta J.F."/>
            <person name="de Almeida L.G."/>
            <person name="Rocha M."/>
            <person name="de Souza D.H."/>
            <person name="Malavazi I."/>
            <person name="Cerdeira L.T."/>
            <person name="Hong H."/>
            <person name="Samborskyy M."/>
            <person name="de Vasconcelos A.T."/>
            <person name="Leadlay P."/>
            <person name="Rodrigues-Filho E."/>
        </authorList>
    </citation>
    <scope>NUCLEOTIDE SEQUENCE [LARGE SCALE GENOMIC DNA]</scope>
    <source>
        <strain evidence="3">LaBioMMi 136</strain>
    </source>
</reference>
<evidence type="ECO:0000256" key="1">
    <source>
        <dbReference type="SAM" id="MobiDB-lite"/>
    </source>
</evidence>
<protein>
    <submittedName>
        <fullName evidence="2">Uncharacterized protein</fullName>
    </submittedName>
</protein>
<gene>
    <name evidence="2" type="ORF">PEBR_02503</name>
</gene>
<dbReference type="AlphaFoldDB" id="A0A1S9S0Q1"/>
<proteinExistence type="predicted"/>